<feature type="transmembrane region" description="Helical" evidence="5">
    <location>
        <begin position="6"/>
        <end position="28"/>
    </location>
</feature>
<evidence type="ECO:0000256" key="1">
    <source>
        <dbReference type="ARBA" id="ARBA00004141"/>
    </source>
</evidence>
<evidence type="ECO:0000313" key="6">
    <source>
        <dbReference type="EMBL" id="SHJ62469.1"/>
    </source>
</evidence>
<name>A0A1M6KU93_9FIRM</name>
<feature type="transmembrane region" description="Helical" evidence="5">
    <location>
        <begin position="179"/>
        <end position="198"/>
    </location>
</feature>
<accession>A0A1M6KU93</accession>
<dbReference type="AlphaFoldDB" id="A0A1M6KU93"/>
<dbReference type="RefSeq" id="WP_207647347.1">
    <property type="nucleotide sequence ID" value="NZ_FQYT01000029.1"/>
</dbReference>
<feature type="transmembrane region" description="Helical" evidence="5">
    <location>
        <begin position="155"/>
        <end position="173"/>
    </location>
</feature>
<dbReference type="GO" id="GO:0016020">
    <property type="term" value="C:membrane"/>
    <property type="evidence" value="ECO:0007669"/>
    <property type="project" value="UniProtKB-SubCell"/>
</dbReference>
<evidence type="ECO:0000256" key="3">
    <source>
        <dbReference type="ARBA" id="ARBA00022989"/>
    </source>
</evidence>
<comment type="subcellular location">
    <subcellularLocation>
        <location evidence="1">Membrane</location>
        <topology evidence="1">Multi-pass membrane protein</topology>
    </subcellularLocation>
</comment>
<dbReference type="Pfam" id="PF25129">
    <property type="entry name" value="Pyr4-TMTC"/>
    <property type="match status" value="1"/>
</dbReference>
<keyword evidence="4 5" id="KW-0472">Membrane</keyword>
<keyword evidence="3 5" id="KW-1133">Transmembrane helix</keyword>
<evidence type="ECO:0000256" key="5">
    <source>
        <dbReference type="SAM" id="Phobius"/>
    </source>
</evidence>
<feature type="transmembrane region" description="Helical" evidence="5">
    <location>
        <begin position="35"/>
        <end position="56"/>
    </location>
</feature>
<feature type="transmembrane region" description="Helical" evidence="5">
    <location>
        <begin position="123"/>
        <end position="143"/>
    </location>
</feature>
<dbReference type="Proteomes" id="UP000184342">
    <property type="component" value="Unassembled WGS sequence"/>
</dbReference>
<evidence type="ECO:0000313" key="7">
    <source>
        <dbReference type="Proteomes" id="UP000184342"/>
    </source>
</evidence>
<dbReference type="GO" id="GO:0016829">
    <property type="term" value="F:lyase activity"/>
    <property type="evidence" value="ECO:0007669"/>
    <property type="project" value="InterPro"/>
</dbReference>
<sequence>MDFIVLILLLISAVTWTIVYISSIRIGFRDKTYCMPLWALGLNVFWELVYACNGIAHPSVQAVANAIWVCCDLLIVITYFKFGRNKLSENLRDMFIPYSLLVFASCLILQLAFFLHFESYVEAAQYSAFAQNVVMSILFVVMLYKRGNSEGQSMLIAVAKWLGTLAPTIQQGIVQGFNIYILLTGILCSVWDILYIILLHKQIEKEKQCVSKS</sequence>
<gene>
    <name evidence="6" type="ORF">SAMN02745691_02267</name>
</gene>
<feature type="transmembrane region" description="Helical" evidence="5">
    <location>
        <begin position="62"/>
        <end position="82"/>
    </location>
</feature>
<dbReference type="EMBL" id="FQYT01000029">
    <property type="protein sequence ID" value="SHJ62469.1"/>
    <property type="molecule type" value="Genomic_DNA"/>
</dbReference>
<evidence type="ECO:0000256" key="2">
    <source>
        <dbReference type="ARBA" id="ARBA00022692"/>
    </source>
</evidence>
<reference evidence="6 7" key="1">
    <citation type="submission" date="2016-11" db="EMBL/GenBank/DDBJ databases">
        <authorList>
            <person name="Jaros S."/>
            <person name="Januszkiewicz K."/>
            <person name="Wedrychowicz H."/>
        </authorList>
    </citation>
    <scope>NUCLEOTIDE SEQUENCE [LARGE SCALE GENOMIC DNA]</scope>
    <source>
        <strain evidence="6 7">DSM 15970</strain>
    </source>
</reference>
<keyword evidence="2 5" id="KW-0812">Transmembrane</keyword>
<keyword evidence="7" id="KW-1185">Reference proteome</keyword>
<dbReference type="PANTHER" id="PTHR42038:SF2">
    <property type="entry name" value="TERPENE CYCLASE AUSL"/>
    <property type="match status" value="1"/>
</dbReference>
<dbReference type="PANTHER" id="PTHR42038">
    <property type="match status" value="1"/>
</dbReference>
<evidence type="ECO:0000256" key="4">
    <source>
        <dbReference type="ARBA" id="ARBA00023136"/>
    </source>
</evidence>
<feature type="transmembrane region" description="Helical" evidence="5">
    <location>
        <begin position="94"/>
        <end position="117"/>
    </location>
</feature>
<organism evidence="6 7">
    <name type="scientific">Parasporobacterium paucivorans DSM 15970</name>
    <dbReference type="NCBI Taxonomy" id="1122934"/>
    <lineage>
        <taxon>Bacteria</taxon>
        <taxon>Bacillati</taxon>
        <taxon>Bacillota</taxon>
        <taxon>Clostridia</taxon>
        <taxon>Lachnospirales</taxon>
        <taxon>Lachnospiraceae</taxon>
        <taxon>Parasporobacterium</taxon>
    </lineage>
</organism>
<dbReference type="STRING" id="1122934.SAMN02745691_02267"/>
<dbReference type="InterPro" id="IPR039020">
    <property type="entry name" value="PaxB-like"/>
</dbReference>
<proteinExistence type="predicted"/>
<protein>
    <submittedName>
        <fullName evidence="6">Uncharacterized protein</fullName>
    </submittedName>
</protein>